<dbReference type="InterPro" id="IPR029058">
    <property type="entry name" value="AB_hydrolase_fold"/>
</dbReference>
<proteinExistence type="inferred from homology"/>
<dbReference type="AlphaFoldDB" id="A0A1L9S649"/>
<dbReference type="GeneID" id="34610714"/>
<evidence type="ECO:0000313" key="3">
    <source>
        <dbReference type="EMBL" id="OJJ42620.1"/>
    </source>
</evidence>
<keyword evidence="2" id="KW-0732">Signal</keyword>
<evidence type="ECO:0000313" key="4">
    <source>
        <dbReference type="Proteomes" id="UP000184188"/>
    </source>
</evidence>
<dbReference type="GO" id="GO:0004806">
    <property type="term" value="F:triacylglycerol lipase activity"/>
    <property type="evidence" value="ECO:0007669"/>
    <property type="project" value="UniProtKB-UniRule"/>
</dbReference>
<dbReference type="Pfam" id="PF03583">
    <property type="entry name" value="LIP"/>
    <property type="match status" value="1"/>
</dbReference>
<dbReference type="SUPFAM" id="SSF53474">
    <property type="entry name" value="alpha/beta-Hydrolases"/>
    <property type="match status" value="1"/>
</dbReference>
<dbReference type="EMBL" id="KV878358">
    <property type="protein sequence ID" value="OJJ42620.1"/>
    <property type="molecule type" value="Genomic_DNA"/>
</dbReference>
<evidence type="ECO:0008006" key="5">
    <source>
        <dbReference type="Google" id="ProtNLM"/>
    </source>
</evidence>
<name>A0A1L9S649_9EURO</name>
<dbReference type="RefSeq" id="XP_022577130.1">
    <property type="nucleotide sequence ID" value="XM_022724249.1"/>
</dbReference>
<dbReference type="PANTHER" id="PTHR34853">
    <property type="match status" value="1"/>
</dbReference>
<organism evidence="3 4">
    <name type="scientific">Penicilliopsis zonata CBS 506.65</name>
    <dbReference type="NCBI Taxonomy" id="1073090"/>
    <lineage>
        <taxon>Eukaryota</taxon>
        <taxon>Fungi</taxon>
        <taxon>Dikarya</taxon>
        <taxon>Ascomycota</taxon>
        <taxon>Pezizomycotina</taxon>
        <taxon>Eurotiomycetes</taxon>
        <taxon>Eurotiomycetidae</taxon>
        <taxon>Eurotiales</taxon>
        <taxon>Aspergillaceae</taxon>
        <taxon>Penicilliopsis</taxon>
    </lineage>
</organism>
<dbReference type="OrthoDB" id="2373480at2759"/>
<dbReference type="PIRSF" id="PIRSF029171">
    <property type="entry name" value="Esterase_LipA"/>
    <property type="match status" value="1"/>
</dbReference>
<feature type="chain" id="PRO_5013437180" description="Lipase" evidence="2">
    <location>
        <begin position="19"/>
        <end position="406"/>
    </location>
</feature>
<dbReference type="Gene3D" id="3.40.50.1820">
    <property type="entry name" value="alpha/beta hydrolase"/>
    <property type="match status" value="1"/>
</dbReference>
<gene>
    <name evidence="3" type="ORF">ASPZODRAFT_137230</name>
</gene>
<dbReference type="Proteomes" id="UP000184188">
    <property type="component" value="Unassembled WGS sequence"/>
</dbReference>
<evidence type="ECO:0000256" key="2">
    <source>
        <dbReference type="PIRNR" id="PIRNR029171"/>
    </source>
</evidence>
<keyword evidence="1" id="KW-0378">Hydrolase</keyword>
<dbReference type="VEuPathDB" id="FungiDB:ASPZODRAFT_137230"/>
<protein>
    <recommendedName>
        <fullName evidence="5">Lipase</fullName>
    </recommendedName>
</protein>
<evidence type="ECO:0000256" key="1">
    <source>
        <dbReference type="ARBA" id="ARBA00022801"/>
    </source>
</evidence>
<dbReference type="Gene3D" id="1.10.260.130">
    <property type="match status" value="1"/>
</dbReference>
<sequence length="406" mass="43312">MVNTLLLASLLAAPLAAATVLPPTEDPWYTAPEGYESATPGTVLRIRSAPGNLTEIVGNSSAAYNILFRTTDSLYGASWAVTTVFVPEEEDCENPSLLSYQIPYDSLDVNDSPSYALYSDPPADVGVTLGLGWWVSVPDFEGPLASFTAGVMSGHATLDSVRAVLRAQIGLEANGTQKALWGYSGGALASEWAAELQPQYAPELKLAGIAVGGLTPNTTSVMDSVDGTIAAGLIPAAVLGVLTQYPVAEEWVISQLHTTGEYNRTGFLATKDLSLDEAEVYYAYQDIFEYFVNGSSTFQNEQVVKVLMRDGYMGFHGIPEMPVYAYKAINDEISPVADTDDLINRYCAAGANIIYERNTVGGHDAEEVNGNARALAWLQALLSGGSYDHAGCTISNVTIAIEDSPY</sequence>
<dbReference type="GO" id="GO:0016042">
    <property type="term" value="P:lipid catabolic process"/>
    <property type="evidence" value="ECO:0007669"/>
    <property type="project" value="UniProtKB-UniRule"/>
</dbReference>
<keyword evidence="4" id="KW-1185">Reference proteome</keyword>
<comment type="similarity">
    <text evidence="2">Belongs to the AB hydrolase superfamily. Lipase family.</text>
</comment>
<reference evidence="4" key="1">
    <citation type="journal article" date="2017" name="Genome Biol.">
        <title>Comparative genomics reveals high biological diversity and specific adaptations in the industrially and medically important fungal genus Aspergillus.</title>
        <authorList>
            <person name="de Vries R.P."/>
            <person name="Riley R."/>
            <person name="Wiebenga A."/>
            <person name="Aguilar-Osorio G."/>
            <person name="Amillis S."/>
            <person name="Uchima C.A."/>
            <person name="Anderluh G."/>
            <person name="Asadollahi M."/>
            <person name="Askin M."/>
            <person name="Barry K."/>
            <person name="Battaglia E."/>
            <person name="Bayram O."/>
            <person name="Benocci T."/>
            <person name="Braus-Stromeyer S.A."/>
            <person name="Caldana C."/>
            <person name="Canovas D."/>
            <person name="Cerqueira G.C."/>
            <person name="Chen F."/>
            <person name="Chen W."/>
            <person name="Choi C."/>
            <person name="Clum A."/>
            <person name="Dos Santos R.A."/>
            <person name="Damasio A.R."/>
            <person name="Diallinas G."/>
            <person name="Emri T."/>
            <person name="Fekete E."/>
            <person name="Flipphi M."/>
            <person name="Freyberg S."/>
            <person name="Gallo A."/>
            <person name="Gournas C."/>
            <person name="Habgood R."/>
            <person name="Hainaut M."/>
            <person name="Harispe M.L."/>
            <person name="Henrissat B."/>
            <person name="Hilden K.S."/>
            <person name="Hope R."/>
            <person name="Hossain A."/>
            <person name="Karabika E."/>
            <person name="Karaffa L."/>
            <person name="Karanyi Z."/>
            <person name="Krasevec N."/>
            <person name="Kuo A."/>
            <person name="Kusch H."/>
            <person name="LaButti K."/>
            <person name="Lagendijk E.L."/>
            <person name="Lapidus A."/>
            <person name="Levasseur A."/>
            <person name="Lindquist E."/>
            <person name="Lipzen A."/>
            <person name="Logrieco A.F."/>
            <person name="MacCabe A."/>
            <person name="Maekelae M.R."/>
            <person name="Malavazi I."/>
            <person name="Melin P."/>
            <person name="Meyer V."/>
            <person name="Mielnichuk N."/>
            <person name="Miskei M."/>
            <person name="Molnar A.P."/>
            <person name="Mule G."/>
            <person name="Ngan C.Y."/>
            <person name="Orejas M."/>
            <person name="Orosz E."/>
            <person name="Ouedraogo J.P."/>
            <person name="Overkamp K.M."/>
            <person name="Park H.-S."/>
            <person name="Perrone G."/>
            <person name="Piumi F."/>
            <person name="Punt P.J."/>
            <person name="Ram A.F."/>
            <person name="Ramon A."/>
            <person name="Rauscher S."/>
            <person name="Record E."/>
            <person name="Riano-Pachon D.M."/>
            <person name="Robert V."/>
            <person name="Roehrig J."/>
            <person name="Ruller R."/>
            <person name="Salamov A."/>
            <person name="Salih N.S."/>
            <person name="Samson R.A."/>
            <person name="Sandor E."/>
            <person name="Sanguinetti M."/>
            <person name="Schuetze T."/>
            <person name="Sepcic K."/>
            <person name="Shelest E."/>
            <person name="Sherlock G."/>
            <person name="Sophianopoulou V."/>
            <person name="Squina F.M."/>
            <person name="Sun H."/>
            <person name="Susca A."/>
            <person name="Todd R.B."/>
            <person name="Tsang A."/>
            <person name="Unkles S.E."/>
            <person name="van de Wiele N."/>
            <person name="van Rossen-Uffink D."/>
            <person name="Oliveira J.V."/>
            <person name="Vesth T.C."/>
            <person name="Visser J."/>
            <person name="Yu J.-H."/>
            <person name="Zhou M."/>
            <person name="Andersen M.R."/>
            <person name="Archer D.B."/>
            <person name="Baker S.E."/>
            <person name="Benoit I."/>
            <person name="Brakhage A.A."/>
            <person name="Braus G.H."/>
            <person name="Fischer R."/>
            <person name="Frisvad J.C."/>
            <person name="Goldman G.H."/>
            <person name="Houbraken J."/>
            <person name="Oakley B."/>
            <person name="Pocsi I."/>
            <person name="Scazzocchio C."/>
            <person name="Seiboth B."/>
            <person name="vanKuyk P.A."/>
            <person name="Wortman J."/>
            <person name="Dyer P.S."/>
            <person name="Grigoriev I.V."/>
        </authorList>
    </citation>
    <scope>NUCLEOTIDE SEQUENCE [LARGE SCALE GENOMIC DNA]</scope>
    <source>
        <strain evidence="4">CBS 506.65</strain>
    </source>
</reference>
<dbReference type="InterPro" id="IPR005152">
    <property type="entry name" value="Lipase_secreted"/>
</dbReference>
<feature type="signal peptide" evidence="2">
    <location>
        <begin position="1"/>
        <end position="18"/>
    </location>
</feature>
<dbReference type="PANTHER" id="PTHR34853:SF5">
    <property type="entry name" value="LIP-DOMAIN-CONTAINING PROTEIN-RELATED"/>
    <property type="match status" value="1"/>
</dbReference>
<accession>A0A1L9S649</accession>